<evidence type="ECO:0000256" key="7">
    <source>
        <dbReference type="SAM" id="Phobius"/>
    </source>
</evidence>
<evidence type="ECO:0000256" key="3">
    <source>
        <dbReference type="ARBA" id="ARBA00022475"/>
    </source>
</evidence>
<comment type="similarity">
    <text evidence="2">Belongs to the DoxX family.</text>
</comment>
<name>A0A2H1L4W0_9MICO</name>
<keyword evidence="5 7" id="KW-1133">Transmembrane helix</keyword>
<feature type="transmembrane region" description="Helical" evidence="7">
    <location>
        <begin position="85"/>
        <end position="107"/>
    </location>
</feature>
<evidence type="ECO:0000256" key="2">
    <source>
        <dbReference type="ARBA" id="ARBA00006679"/>
    </source>
</evidence>
<dbReference type="PANTHER" id="PTHR33452:SF1">
    <property type="entry name" value="INNER MEMBRANE PROTEIN YPHA-RELATED"/>
    <property type="match status" value="1"/>
</dbReference>
<evidence type="ECO:0000256" key="4">
    <source>
        <dbReference type="ARBA" id="ARBA00022692"/>
    </source>
</evidence>
<accession>A0A2H1L4W0</accession>
<dbReference type="GO" id="GO:0005886">
    <property type="term" value="C:plasma membrane"/>
    <property type="evidence" value="ECO:0007669"/>
    <property type="project" value="UniProtKB-SubCell"/>
</dbReference>
<keyword evidence="9" id="KW-1185">Reference proteome</keyword>
<reference evidence="9" key="1">
    <citation type="submission" date="2017-03" db="EMBL/GenBank/DDBJ databases">
        <authorList>
            <person name="Monnet C."/>
        </authorList>
    </citation>
    <scope>NUCLEOTIDE SEQUENCE [LARGE SCALE GENOMIC DNA]</scope>
    <source>
        <strain evidence="9">SJ5-8</strain>
    </source>
</reference>
<dbReference type="RefSeq" id="WP_101588716.1">
    <property type="nucleotide sequence ID" value="NZ_FXZM01000005.1"/>
</dbReference>
<dbReference type="Pfam" id="PF07681">
    <property type="entry name" value="DoxX"/>
    <property type="match status" value="1"/>
</dbReference>
<dbReference type="Proteomes" id="UP000234462">
    <property type="component" value="Unassembled WGS sequence"/>
</dbReference>
<feature type="transmembrane region" description="Helical" evidence="7">
    <location>
        <begin position="12"/>
        <end position="35"/>
    </location>
</feature>
<keyword evidence="3" id="KW-1003">Cell membrane</keyword>
<evidence type="ECO:0000256" key="1">
    <source>
        <dbReference type="ARBA" id="ARBA00004651"/>
    </source>
</evidence>
<dbReference type="OrthoDB" id="1122432at2"/>
<feature type="transmembrane region" description="Helical" evidence="7">
    <location>
        <begin position="113"/>
        <end position="136"/>
    </location>
</feature>
<evidence type="ECO:0000313" key="8">
    <source>
        <dbReference type="EMBL" id="SMY11765.1"/>
    </source>
</evidence>
<proteinExistence type="inferred from homology"/>
<keyword evidence="6 7" id="KW-0472">Membrane</keyword>
<evidence type="ECO:0000313" key="9">
    <source>
        <dbReference type="Proteomes" id="UP000234462"/>
    </source>
</evidence>
<dbReference type="AlphaFoldDB" id="A0A2H1L4W0"/>
<keyword evidence="4 7" id="KW-0812">Transmembrane</keyword>
<comment type="subcellular location">
    <subcellularLocation>
        <location evidence="1">Cell membrane</location>
        <topology evidence="1">Multi-pass membrane protein</topology>
    </subcellularLocation>
</comment>
<dbReference type="InterPro" id="IPR032808">
    <property type="entry name" value="DoxX"/>
</dbReference>
<gene>
    <name evidence="8" type="ORF">BJEO58_01353</name>
</gene>
<dbReference type="EMBL" id="FXZM01000005">
    <property type="protein sequence ID" value="SMY11765.1"/>
    <property type="molecule type" value="Genomic_DNA"/>
</dbReference>
<dbReference type="PANTHER" id="PTHR33452">
    <property type="entry name" value="OXIDOREDUCTASE CATD-RELATED"/>
    <property type="match status" value="1"/>
</dbReference>
<evidence type="ECO:0000256" key="5">
    <source>
        <dbReference type="ARBA" id="ARBA00022989"/>
    </source>
</evidence>
<dbReference type="InterPro" id="IPR051907">
    <property type="entry name" value="DoxX-like_oxidoreductase"/>
</dbReference>
<organism evidence="8 9">
    <name type="scientific">Brevibacterium jeotgali</name>
    <dbReference type="NCBI Taxonomy" id="1262550"/>
    <lineage>
        <taxon>Bacteria</taxon>
        <taxon>Bacillati</taxon>
        <taxon>Actinomycetota</taxon>
        <taxon>Actinomycetes</taxon>
        <taxon>Micrococcales</taxon>
        <taxon>Brevibacteriaceae</taxon>
        <taxon>Brevibacterium</taxon>
    </lineage>
</organism>
<feature type="transmembrane region" description="Helical" evidence="7">
    <location>
        <begin position="55"/>
        <end position="78"/>
    </location>
</feature>
<sequence>MLTLLHPAAKFPLLTDLALLVARLVLGVVLIAHGWQKYSEWTVAGTGQSFAEMGILAPDFSAALVTGAEIIGGVALILGVLTPVFAVVNGVSMIVAALVVHAEAGIFVEDGGYELVAAIFAGLIILAATGGGRFSVDRLLAPRSKSARQTAAA</sequence>
<protein>
    <submittedName>
        <fullName evidence="8">Putative oxidoreductase</fullName>
    </submittedName>
</protein>
<evidence type="ECO:0000256" key="6">
    <source>
        <dbReference type="ARBA" id="ARBA00023136"/>
    </source>
</evidence>